<organism evidence="3 4">
    <name type="scientific">Necator americanus</name>
    <name type="common">Human hookworm</name>
    <dbReference type="NCBI Taxonomy" id="51031"/>
    <lineage>
        <taxon>Eukaryota</taxon>
        <taxon>Metazoa</taxon>
        <taxon>Ecdysozoa</taxon>
        <taxon>Nematoda</taxon>
        <taxon>Chromadorea</taxon>
        <taxon>Rhabditida</taxon>
        <taxon>Rhabditina</taxon>
        <taxon>Rhabditomorpha</taxon>
        <taxon>Strongyloidea</taxon>
        <taxon>Ancylostomatidae</taxon>
        <taxon>Bunostominae</taxon>
        <taxon>Necator</taxon>
    </lineage>
</organism>
<dbReference type="EMBL" id="KI657604">
    <property type="protein sequence ID" value="ETN86087.1"/>
    <property type="molecule type" value="Genomic_DNA"/>
</dbReference>
<evidence type="ECO:0000313" key="3">
    <source>
        <dbReference type="EMBL" id="ETN86087.1"/>
    </source>
</evidence>
<sequence>MHWIVTILASVAIVKGPKPSPVQTQQQRKEQRQKARREKESAVHFSFANNDVVNNNNVNEFVNNNG</sequence>
<feature type="compositionally biased region" description="Basic and acidic residues" evidence="1">
    <location>
        <begin position="27"/>
        <end position="42"/>
    </location>
</feature>
<dbReference type="Proteomes" id="UP000053676">
    <property type="component" value="Unassembled WGS sequence"/>
</dbReference>
<evidence type="ECO:0000256" key="2">
    <source>
        <dbReference type="SAM" id="SignalP"/>
    </source>
</evidence>
<evidence type="ECO:0000313" key="4">
    <source>
        <dbReference type="Proteomes" id="UP000053676"/>
    </source>
</evidence>
<evidence type="ECO:0000256" key="1">
    <source>
        <dbReference type="SAM" id="MobiDB-lite"/>
    </source>
</evidence>
<keyword evidence="4" id="KW-1185">Reference proteome</keyword>
<accession>W2TYI3</accession>
<feature type="region of interest" description="Disordered" evidence="1">
    <location>
        <begin position="17"/>
        <end position="42"/>
    </location>
</feature>
<dbReference type="AlphaFoldDB" id="W2TYI3"/>
<gene>
    <name evidence="3" type="ORF">NECAME_06060</name>
</gene>
<reference evidence="4" key="1">
    <citation type="journal article" date="2014" name="Nat. Genet.">
        <title>Genome of the human hookworm Necator americanus.</title>
        <authorList>
            <person name="Tang Y.T."/>
            <person name="Gao X."/>
            <person name="Rosa B.A."/>
            <person name="Abubucker S."/>
            <person name="Hallsworth-Pepin K."/>
            <person name="Martin J."/>
            <person name="Tyagi R."/>
            <person name="Heizer E."/>
            <person name="Zhang X."/>
            <person name="Bhonagiri-Palsikar V."/>
            <person name="Minx P."/>
            <person name="Warren W.C."/>
            <person name="Wang Q."/>
            <person name="Zhan B."/>
            <person name="Hotez P.J."/>
            <person name="Sternberg P.W."/>
            <person name="Dougall A."/>
            <person name="Gaze S.T."/>
            <person name="Mulvenna J."/>
            <person name="Sotillo J."/>
            <person name="Ranganathan S."/>
            <person name="Rabelo E.M."/>
            <person name="Wilson R.K."/>
            <person name="Felgner P.L."/>
            <person name="Bethony J."/>
            <person name="Hawdon J.M."/>
            <person name="Gasser R.B."/>
            <person name="Loukas A."/>
            <person name="Mitreva M."/>
        </authorList>
    </citation>
    <scope>NUCLEOTIDE SEQUENCE [LARGE SCALE GENOMIC DNA]</scope>
</reference>
<keyword evidence="2" id="KW-0732">Signal</keyword>
<feature type="chain" id="PRO_5004826459" evidence="2">
    <location>
        <begin position="17"/>
        <end position="66"/>
    </location>
</feature>
<proteinExistence type="predicted"/>
<dbReference type="KEGG" id="nai:NECAME_06060"/>
<feature type="signal peptide" evidence="2">
    <location>
        <begin position="1"/>
        <end position="16"/>
    </location>
</feature>
<protein>
    <submittedName>
        <fullName evidence="3">Uncharacterized protein</fullName>
    </submittedName>
</protein>
<name>W2TYI3_NECAM</name>